<name>A0A183FSL5_HELPZ</name>
<accession>A0A183FSL5</accession>
<sequence length="99" mass="10636">MASRLGAIVELVAAEAVAALVVALRSLSVRPTVFRSPGPAGRAAVVWLLPIAVHSAYDRLDHALDSSAVRDALHWYLASRLVESWPSDSRLPSRLTVPL</sequence>
<dbReference type="AlphaFoldDB" id="A0A183FSL5"/>
<gene>
    <name evidence="1" type="ORF">HPBE_LOCUS10953</name>
</gene>
<accession>A0A3P7Z9Q3</accession>
<keyword evidence="2" id="KW-1185">Reference proteome</keyword>
<proteinExistence type="predicted"/>
<protein>
    <submittedName>
        <fullName evidence="3">DUF4328 domain-containing protein</fullName>
    </submittedName>
</protein>
<reference evidence="3" key="2">
    <citation type="submission" date="2019-09" db="UniProtKB">
        <authorList>
            <consortium name="WormBaseParasite"/>
        </authorList>
    </citation>
    <scope>IDENTIFICATION</scope>
</reference>
<organism evidence="2 3">
    <name type="scientific">Heligmosomoides polygyrus</name>
    <name type="common">Parasitic roundworm</name>
    <dbReference type="NCBI Taxonomy" id="6339"/>
    <lineage>
        <taxon>Eukaryota</taxon>
        <taxon>Metazoa</taxon>
        <taxon>Ecdysozoa</taxon>
        <taxon>Nematoda</taxon>
        <taxon>Chromadorea</taxon>
        <taxon>Rhabditida</taxon>
        <taxon>Rhabditina</taxon>
        <taxon>Rhabditomorpha</taxon>
        <taxon>Strongyloidea</taxon>
        <taxon>Heligmosomidae</taxon>
        <taxon>Heligmosomoides</taxon>
    </lineage>
</organism>
<evidence type="ECO:0000313" key="3">
    <source>
        <dbReference type="WBParaSite" id="HPBE_0001095201-mRNA-1"/>
    </source>
</evidence>
<reference evidence="1 2" key="1">
    <citation type="submission" date="2018-11" db="EMBL/GenBank/DDBJ databases">
        <authorList>
            <consortium name="Pathogen Informatics"/>
        </authorList>
    </citation>
    <scope>NUCLEOTIDE SEQUENCE [LARGE SCALE GENOMIC DNA]</scope>
</reference>
<dbReference type="EMBL" id="UZAH01026935">
    <property type="protein sequence ID" value="VDO86909.1"/>
    <property type="molecule type" value="Genomic_DNA"/>
</dbReference>
<dbReference type="Proteomes" id="UP000050761">
    <property type="component" value="Unassembled WGS sequence"/>
</dbReference>
<evidence type="ECO:0000313" key="1">
    <source>
        <dbReference type="EMBL" id="VDO86909.1"/>
    </source>
</evidence>
<dbReference type="WBParaSite" id="HPBE_0001095201-mRNA-1">
    <property type="protein sequence ID" value="HPBE_0001095201-mRNA-1"/>
    <property type="gene ID" value="HPBE_0001095201"/>
</dbReference>
<evidence type="ECO:0000313" key="2">
    <source>
        <dbReference type="Proteomes" id="UP000050761"/>
    </source>
</evidence>